<organism evidence="3 4">
    <name type="scientific">Pedococcus cremeus</name>
    <dbReference type="NCBI Taxonomy" id="587636"/>
    <lineage>
        <taxon>Bacteria</taxon>
        <taxon>Bacillati</taxon>
        <taxon>Actinomycetota</taxon>
        <taxon>Actinomycetes</taxon>
        <taxon>Micrococcales</taxon>
        <taxon>Intrasporangiaceae</taxon>
        <taxon>Pedococcus</taxon>
    </lineage>
</organism>
<evidence type="ECO:0000313" key="3">
    <source>
        <dbReference type="EMBL" id="SES11135.1"/>
    </source>
</evidence>
<keyword evidence="4" id="KW-1185">Reference proteome</keyword>
<sequence length="212" mass="21664">MTALRFADSETLADLGTLVARAKSVDPDGAIRLQAHGRTLAAYVGVLPGSGLLAEGAVVGLRTMPLAAESDLDATVSLAAVSDRLARGDGTAGPAALDVPPVTVRAAWAAVAPPRSGWERVGTVAADVVNEAAREGIEEVAQGTPEQAGGHAVAALRQRVWQRSTTTVPPFPAGGAFAAYVLGFTPPGTEVTVFANGRWTRLSTPAGHVLVR</sequence>
<accession>A0A1H9UNU9</accession>
<dbReference type="EMBL" id="FOHB01000003">
    <property type="protein sequence ID" value="SES11135.1"/>
    <property type="molecule type" value="Genomic_DNA"/>
</dbReference>
<evidence type="ECO:0000259" key="1">
    <source>
        <dbReference type="Pfam" id="PF26035"/>
    </source>
</evidence>
<dbReference type="InterPro" id="IPR058498">
    <property type="entry name" value="DUF8185"/>
</dbReference>
<protein>
    <submittedName>
        <fullName evidence="3">Uncharacterized protein</fullName>
    </submittedName>
</protein>
<dbReference type="Pfam" id="PF26035">
    <property type="entry name" value="DUF8010"/>
    <property type="match status" value="1"/>
</dbReference>
<evidence type="ECO:0000313" key="4">
    <source>
        <dbReference type="Proteomes" id="UP000199019"/>
    </source>
</evidence>
<dbReference type="Proteomes" id="UP000199019">
    <property type="component" value="Unassembled WGS sequence"/>
</dbReference>
<dbReference type="RefSeq" id="WP_091758253.1">
    <property type="nucleotide sequence ID" value="NZ_FOHB01000003.1"/>
</dbReference>
<gene>
    <name evidence="3" type="ORF">SAMN05216199_2032</name>
</gene>
<dbReference type="OrthoDB" id="4801220at2"/>
<evidence type="ECO:0000259" key="2">
    <source>
        <dbReference type="Pfam" id="PF26572"/>
    </source>
</evidence>
<reference evidence="4" key="1">
    <citation type="submission" date="2016-10" db="EMBL/GenBank/DDBJ databases">
        <authorList>
            <person name="Varghese N."/>
            <person name="Submissions S."/>
        </authorList>
    </citation>
    <scope>NUCLEOTIDE SEQUENCE [LARGE SCALE GENOMIC DNA]</scope>
    <source>
        <strain evidence="4">CGMCC 1.6963</strain>
    </source>
</reference>
<dbReference type="STRING" id="587636.SAMN05216199_2032"/>
<dbReference type="Pfam" id="PF26572">
    <property type="entry name" value="DUF8185"/>
    <property type="match status" value="1"/>
</dbReference>
<dbReference type="InterPro" id="IPR058323">
    <property type="entry name" value="DUF8010"/>
</dbReference>
<feature type="domain" description="DUF8010" evidence="1">
    <location>
        <begin position="2"/>
        <end position="92"/>
    </location>
</feature>
<name>A0A1H9UNU9_9MICO</name>
<proteinExistence type="predicted"/>
<dbReference type="AlphaFoldDB" id="A0A1H9UNU9"/>
<feature type="domain" description="DUF8185" evidence="2">
    <location>
        <begin position="113"/>
        <end position="212"/>
    </location>
</feature>